<keyword evidence="2 5" id="KW-0808">Transferase</keyword>
<dbReference type="EMBL" id="QZKI01000046">
    <property type="protein sequence ID" value="RJP72331.1"/>
    <property type="molecule type" value="Genomic_DNA"/>
</dbReference>
<feature type="domain" description="Methyltransferase" evidence="4">
    <location>
        <begin position="75"/>
        <end position="166"/>
    </location>
</feature>
<dbReference type="SUPFAM" id="SSF53335">
    <property type="entry name" value="S-adenosyl-L-methionine-dependent methyltransferases"/>
    <property type="match status" value="1"/>
</dbReference>
<dbReference type="PANTHER" id="PTHR43464">
    <property type="entry name" value="METHYLTRANSFERASE"/>
    <property type="match status" value="1"/>
</dbReference>
<dbReference type="GO" id="GO:0032259">
    <property type="term" value="P:methylation"/>
    <property type="evidence" value="ECO:0007669"/>
    <property type="project" value="UniProtKB-KW"/>
</dbReference>
<keyword evidence="3" id="KW-0949">S-adenosyl-L-methionine</keyword>
<accession>A0A419F229</accession>
<organism evidence="5 6">
    <name type="scientific">Candidatus Abyssobacteria bacterium SURF_17</name>
    <dbReference type="NCBI Taxonomy" id="2093361"/>
    <lineage>
        <taxon>Bacteria</taxon>
        <taxon>Pseudomonadati</taxon>
        <taxon>Candidatus Hydrogenedentota</taxon>
        <taxon>Candidatus Abyssobacteria</taxon>
    </lineage>
</organism>
<keyword evidence="1 5" id="KW-0489">Methyltransferase</keyword>
<comment type="caution">
    <text evidence="5">The sequence shown here is derived from an EMBL/GenBank/DDBJ whole genome shotgun (WGS) entry which is preliminary data.</text>
</comment>
<evidence type="ECO:0000256" key="2">
    <source>
        <dbReference type="ARBA" id="ARBA00022679"/>
    </source>
</evidence>
<dbReference type="InterPro" id="IPR029063">
    <property type="entry name" value="SAM-dependent_MTases_sf"/>
</dbReference>
<evidence type="ECO:0000313" key="6">
    <source>
        <dbReference type="Proteomes" id="UP000285961"/>
    </source>
</evidence>
<evidence type="ECO:0000256" key="3">
    <source>
        <dbReference type="ARBA" id="ARBA00022691"/>
    </source>
</evidence>
<evidence type="ECO:0000256" key="1">
    <source>
        <dbReference type="ARBA" id="ARBA00022603"/>
    </source>
</evidence>
<protein>
    <submittedName>
        <fullName evidence="5">Class I SAM-dependent methyltransferase</fullName>
    </submittedName>
</protein>
<proteinExistence type="predicted"/>
<name>A0A419F229_9BACT</name>
<dbReference type="CDD" id="cd02440">
    <property type="entry name" value="AdoMet_MTases"/>
    <property type="match status" value="1"/>
</dbReference>
<dbReference type="Gene3D" id="3.40.50.150">
    <property type="entry name" value="Vaccinia Virus protein VP39"/>
    <property type="match status" value="1"/>
</dbReference>
<evidence type="ECO:0000259" key="4">
    <source>
        <dbReference type="Pfam" id="PF13649"/>
    </source>
</evidence>
<dbReference type="InterPro" id="IPR041698">
    <property type="entry name" value="Methyltransf_25"/>
</dbReference>
<dbReference type="Pfam" id="PF13649">
    <property type="entry name" value="Methyltransf_25"/>
    <property type="match status" value="1"/>
</dbReference>
<reference evidence="5 6" key="1">
    <citation type="journal article" date="2017" name="ISME J.">
        <title>Energy and carbon metabolisms in a deep terrestrial subsurface fluid microbial community.</title>
        <authorList>
            <person name="Momper L."/>
            <person name="Jungbluth S.P."/>
            <person name="Lee M.D."/>
            <person name="Amend J.P."/>
        </authorList>
    </citation>
    <scope>NUCLEOTIDE SEQUENCE [LARGE SCALE GENOMIC DNA]</scope>
    <source>
        <strain evidence="5">SURF_17</strain>
    </source>
</reference>
<dbReference type="Proteomes" id="UP000285961">
    <property type="component" value="Unassembled WGS sequence"/>
</dbReference>
<dbReference type="AlphaFoldDB" id="A0A419F229"/>
<dbReference type="GO" id="GO:0008168">
    <property type="term" value="F:methyltransferase activity"/>
    <property type="evidence" value="ECO:0007669"/>
    <property type="project" value="UniProtKB-KW"/>
</dbReference>
<evidence type="ECO:0000313" key="5">
    <source>
        <dbReference type="EMBL" id="RJP72331.1"/>
    </source>
</evidence>
<sequence>MPCPLRVTRRGPPVKSNARYADEREFSDIAAEKTLANVPGDLKLSNIDSFEDLCGKIDYLRSVPAFFRSLRSKRVLELGCGNGWISLRFAKSGAHVWACDISPKMIELAQRYARAAGVNITYDTMICEEMTYEDNFFDFVFMHMALHHCDIAATAKQIHRVLKPGGKALIIEDYAYHPLMRIYRALTPNKHTSHERPLTERDVSTFVSPFSRQSVQWSGLFNVFETTGNKLLQRLRPVVRRIDAFLLAHVSSLAKYSRIVVVKVVK</sequence>
<dbReference type="PANTHER" id="PTHR43464:SF19">
    <property type="entry name" value="UBIQUINONE BIOSYNTHESIS O-METHYLTRANSFERASE, MITOCHONDRIAL"/>
    <property type="match status" value="1"/>
</dbReference>
<gene>
    <name evidence="5" type="ORF">C4532_06145</name>
</gene>